<evidence type="ECO:0000259" key="7">
    <source>
        <dbReference type="Pfam" id="PF00482"/>
    </source>
</evidence>
<keyword evidence="5 6" id="KW-0472">Membrane</keyword>
<gene>
    <name evidence="8" type="ORF">FGL98_17920</name>
</gene>
<comment type="subcellular location">
    <subcellularLocation>
        <location evidence="1">Cell membrane</location>
        <topology evidence="1">Multi-pass membrane protein</topology>
    </subcellularLocation>
</comment>
<protein>
    <submittedName>
        <fullName evidence="8">Type II secretion system F family protein</fullName>
    </submittedName>
</protein>
<organism evidence="8 9">
    <name type="scientific">Leekyejoonella antrihumi</name>
    <dbReference type="NCBI Taxonomy" id="1660198"/>
    <lineage>
        <taxon>Bacteria</taxon>
        <taxon>Bacillati</taxon>
        <taxon>Actinomycetota</taxon>
        <taxon>Actinomycetes</taxon>
        <taxon>Micrococcales</taxon>
        <taxon>Dermacoccaceae</taxon>
        <taxon>Leekyejoonella</taxon>
    </lineage>
</organism>
<proteinExistence type="predicted"/>
<comment type="caution">
    <text evidence="8">The sequence shown here is derived from an EMBL/GenBank/DDBJ whole genome shotgun (WGS) entry which is preliminary data.</text>
</comment>
<dbReference type="PANTHER" id="PTHR35007">
    <property type="entry name" value="INTEGRAL MEMBRANE PROTEIN-RELATED"/>
    <property type="match status" value="1"/>
</dbReference>
<evidence type="ECO:0000256" key="3">
    <source>
        <dbReference type="ARBA" id="ARBA00022692"/>
    </source>
</evidence>
<evidence type="ECO:0000256" key="5">
    <source>
        <dbReference type="ARBA" id="ARBA00023136"/>
    </source>
</evidence>
<accession>A0A563DWG7</accession>
<dbReference type="Pfam" id="PF00482">
    <property type="entry name" value="T2SSF"/>
    <property type="match status" value="1"/>
</dbReference>
<evidence type="ECO:0000256" key="4">
    <source>
        <dbReference type="ARBA" id="ARBA00022989"/>
    </source>
</evidence>
<evidence type="ECO:0000256" key="2">
    <source>
        <dbReference type="ARBA" id="ARBA00022475"/>
    </source>
</evidence>
<dbReference type="PANTHER" id="PTHR35007:SF3">
    <property type="entry name" value="POSSIBLE CONSERVED ALANINE RICH MEMBRANE PROTEIN"/>
    <property type="match status" value="1"/>
</dbReference>
<dbReference type="Proteomes" id="UP000320244">
    <property type="component" value="Unassembled WGS sequence"/>
</dbReference>
<keyword evidence="3 6" id="KW-0812">Transmembrane</keyword>
<sequence>MSAGWPLTVAALSALAVLTWPRRSMPVPEQVESAASGDGPVRAEDVTNIAAALDLLALALGSGVPLVHAVDAVAARSGPVVRRDLRQVVAALRWGVDESAAWDGLPVVWRPAGRALTLAGIAGVPPAALIRRAASDIRRREAARLEEAAGRLGVLIVIPLGACFLPAFALLTVVPAVVALASSLMGGVV</sequence>
<evidence type="ECO:0000256" key="6">
    <source>
        <dbReference type="SAM" id="Phobius"/>
    </source>
</evidence>
<evidence type="ECO:0000256" key="1">
    <source>
        <dbReference type="ARBA" id="ARBA00004651"/>
    </source>
</evidence>
<dbReference type="OrthoDB" id="4868453at2"/>
<reference evidence="8 9" key="2">
    <citation type="submission" date="2019-08" db="EMBL/GenBank/DDBJ databases">
        <title>Jejuicoccus antrihumi gen. nov., sp. nov., a new member of the family Dermacoccaceae isolated from a cave.</title>
        <authorList>
            <person name="Schumann P."/>
            <person name="Kim I.S."/>
        </authorList>
    </citation>
    <scope>NUCLEOTIDE SEQUENCE [LARGE SCALE GENOMIC DNA]</scope>
    <source>
        <strain evidence="8 9">C5-26</strain>
    </source>
</reference>
<dbReference type="RefSeq" id="WP_146318996.1">
    <property type="nucleotide sequence ID" value="NZ_VCQV01000029.1"/>
</dbReference>
<feature type="domain" description="Type II secretion system protein GspF" evidence="7">
    <location>
        <begin position="53"/>
        <end position="172"/>
    </location>
</feature>
<feature type="transmembrane region" description="Helical" evidence="6">
    <location>
        <begin position="152"/>
        <end position="181"/>
    </location>
</feature>
<dbReference type="AlphaFoldDB" id="A0A563DWG7"/>
<reference evidence="8 9" key="1">
    <citation type="submission" date="2019-05" db="EMBL/GenBank/DDBJ databases">
        <authorList>
            <person name="Lee S.D."/>
        </authorList>
    </citation>
    <scope>NUCLEOTIDE SEQUENCE [LARGE SCALE GENOMIC DNA]</scope>
    <source>
        <strain evidence="8 9">C5-26</strain>
    </source>
</reference>
<keyword evidence="4 6" id="KW-1133">Transmembrane helix</keyword>
<dbReference type="EMBL" id="VCQV01000029">
    <property type="protein sequence ID" value="TWP34311.1"/>
    <property type="molecule type" value="Genomic_DNA"/>
</dbReference>
<keyword evidence="2" id="KW-1003">Cell membrane</keyword>
<keyword evidence="9" id="KW-1185">Reference proteome</keyword>
<dbReference type="GO" id="GO:0005886">
    <property type="term" value="C:plasma membrane"/>
    <property type="evidence" value="ECO:0007669"/>
    <property type="project" value="UniProtKB-SubCell"/>
</dbReference>
<evidence type="ECO:0000313" key="8">
    <source>
        <dbReference type="EMBL" id="TWP34311.1"/>
    </source>
</evidence>
<evidence type="ECO:0000313" key="9">
    <source>
        <dbReference type="Proteomes" id="UP000320244"/>
    </source>
</evidence>
<dbReference type="InterPro" id="IPR018076">
    <property type="entry name" value="T2SS_GspF_dom"/>
</dbReference>
<name>A0A563DWG7_9MICO</name>